<evidence type="ECO:0000259" key="3">
    <source>
        <dbReference type="SMART" id="SM00829"/>
    </source>
</evidence>
<proteinExistence type="predicted"/>
<evidence type="ECO:0000313" key="5">
    <source>
        <dbReference type="Proteomes" id="UP000198901"/>
    </source>
</evidence>
<dbReference type="InterPro" id="IPR036291">
    <property type="entry name" value="NAD(P)-bd_dom_sf"/>
</dbReference>
<protein>
    <submittedName>
        <fullName evidence="4">Alcohol dehydrogenase GroES-like domain-containing protein</fullName>
    </submittedName>
</protein>
<reference evidence="4 5" key="1">
    <citation type="submission" date="2016-10" db="EMBL/GenBank/DDBJ databases">
        <authorList>
            <person name="de Groot N.N."/>
        </authorList>
    </citation>
    <scope>NUCLEOTIDE SEQUENCE [LARGE SCALE GENOMIC DNA]</scope>
    <source>
        <strain evidence="4 5">DSM 21668</strain>
    </source>
</reference>
<dbReference type="CDD" id="cd05276">
    <property type="entry name" value="p53_inducible_oxidoreductase"/>
    <property type="match status" value="1"/>
</dbReference>
<evidence type="ECO:0000256" key="2">
    <source>
        <dbReference type="ARBA" id="ARBA00023002"/>
    </source>
</evidence>
<dbReference type="EMBL" id="FNGS01000005">
    <property type="protein sequence ID" value="SDM16758.1"/>
    <property type="molecule type" value="Genomic_DNA"/>
</dbReference>
<dbReference type="InterPro" id="IPR013154">
    <property type="entry name" value="ADH-like_N"/>
</dbReference>
<dbReference type="Gene3D" id="3.40.50.720">
    <property type="entry name" value="NAD(P)-binding Rossmann-like Domain"/>
    <property type="match status" value="1"/>
</dbReference>
<dbReference type="PANTHER" id="PTHR48106">
    <property type="entry name" value="QUINONE OXIDOREDUCTASE PIG3-RELATED"/>
    <property type="match status" value="1"/>
</dbReference>
<feature type="domain" description="Enoyl reductase (ER)" evidence="3">
    <location>
        <begin position="10"/>
        <end position="316"/>
    </location>
</feature>
<keyword evidence="5" id="KW-1185">Reference proteome</keyword>
<dbReference type="AlphaFoldDB" id="A0A1G9R0J5"/>
<dbReference type="InterPro" id="IPR020843">
    <property type="entry name" value="ER"/>
</dbReference>
<dbReference type="STRING" id="563176.SAMN04488090_2678"/>
<dbReference type="Proteomes" id="UP000198901">
    <property type="component" value="Unassembled WGS sequence"/>
</dbReference>
<sequence length="319" mass="34754">MKISLVTTSGGPEVLRIAERPVPSLKPGQVLIRVHAAGVNRADVMMRAGQYGPSATGVEILGLEVAGTIEDPGDSTRWKKGDRACALLPRGGYAEYAAADGRHCLPVPENVSLEEAAGLPETVLTVWSNVFQRMHVRRGETLLIQGGTSGIGLTALQLARERGVRAFATAGSDEKCRFAEAWGAERCVNYKTEDFEEVLPPVDAILDYIGGDYTAKHLRMLNPDGRICWLAGLGGIKSTINIMEIMRKRLVLTGSMLSPRDDDFKAALTAEVEEQVWPLVSQGRLRAHIYRTFRLEDAAEAHRLMESGGHIGKIILTIK</sequence>
<dbReference type="PANTHER" id="PTHR48106:SF8">
    <property type="entry name" value="OS02G0805600 PROTEIN"/>
    <property type="match status" value="1"/>
</dbReference>
<dbReference type="InterPro" id="IPR014189">
    <property type="entry name" value="Quinone_OxRdtase_PIG3"/>
</dbReference>
<dbReference type="GO" id="GO:0016651">
    <property type="term" value="F:oxidoreductase activity, acting on NAD(P)H"/>
    <property type="evidence" value="ECO:0007669"/>
    <property type="project" value="TreeGrafter"/>
</dbReference>
<organism evidence="4 5">
    <name type="scientific">Siphonobacter aquaeclarae</name>
    <dbReference type="NCBI Taxonomy" id="563176"/>
    <lineage>
        <taxon>Bacteria</taxon>
        <taxon>Pseudomonadati</taxon>
        <taxon>Bacteroidota</taxon>
        <taxon>Cytophagia</taxon>
        <taxon>Cytophagales</taxon>
        <taxon>Cytophagaceae</taxon>
        <taxon>Siphonobacter</taxon>
    </lineage>
</organism>
<dbReference type="Pfam" id="PF08240">
    <property type="entry name" value="ADH_N"/>
    <property type="match status" value="1"/>
</dbReference>
<dbReference type="InterPro" id="IPR011032">
    <property type="entry name" value="GroES-like_sf"/>
</dbReference>
<dbReference type="RefSeq" id="WP_093202978.1">
    <property type="nucleotide sequence ID" value="NZ_FNGS01000005.1"/>
</dbReference>
<dbReference type="SUPFAM" id="SSF51735">
    <property type="entry name" value="NAD(P)-binding Rossmann-fold domains"/>
    <property type="match status" value="1"/>
</dbReference>
<evidence type="ECO:0000313" key="4">
    <source>
        <dbReference type="EMBL" id="SDM16758.1"/>
    </source>
</evidence>
<name>A0A1G9R0J5_9BACT</name>
<evidence type="ECO:0000256" key="1">
    <source>
        <dbReference type="ARBA" id="ARBA00022857"/>
    </source>
</evidence>
<dbReference type="OrthoDB" id="9787435at2"/>
<dbReference type="SUPFAM" id="SSF50129">
    <property type="entry name" value="GroES-like"/>
    <property type="match status" value="1"/>
</dbReference>
<accession>A0A1G9R0J5</accession>
<dbReference type="Pfam" id="PF13602">
    <property type="entry name" value="ADH_zinc_N_2"/>
    <property type="match status" value="1"/>
</dbReference>
<keyword evidence="2" id="KW-0560">Oxidoreductase</keyword>
<keyword evidence="1" id="KW-0521">NADP</keyword>
<dbReference type="GO" id="GO:0070402">
    <property type="term" value="F:NADPH binding"/>
    <property type="evidence" value="ECO:0007669"/>
    <property type="project" value="TreeGrafter"/>
</dbReference>
<dbReference type="NCBIfam" id="TIGR02824">
    <property type="entry name" value="quinone_pig3"/>
    <property type="match status" value="1"/>
</dbReference>
<gene>
    <name evidence="4" type="ORF">SAMN04488090_2678</name>
</gene>
<dbReference type="Gene3D" id="3.90.180.10">
    <property type="entry name" value="Medium-chain alcohol dehydrogenases, catalytic domain"/>
    <property type="match status" value="1"/>
</dbReference>
<dbReference type="SMART" id="SM00829">
    <property type="entry name" value="PKS_ER"/>
    <property type="match status" value="1"/>
</dbReference>